<name>A0A9W6SUQ3_AMBMO</name>
<accession>A0A9W6SUQ3</accession>
<keyword evidence="5" id="KW-1185">Reference proteome</keyword>
<dbReference type="AlphaFoldDB" id="A0A9W6SUQ3"/>
<dbReference type="InterPro" id="IPR001509">
    <property type="entry name" value="Epimerase_deHydtase"/>
</dbReference>
<comment type="similarity">
    <text evidence="2">Belongs to the NAD(P)-dependent epimerase/dehydratase family. Dihydroflavonol-4-reductase subfamily.</text>
</comment>
<evidence type="ECO:0000256" key="1">
    <source>
        <dbReference type="ARBA" id="ARBA00023002"/>
    </source>
</evidence>
<dbReference type="Pfam" id="PF01370">
    <property type="entry name" value="Epimerase"/>
    <property type="match status" value="1"/>
</dbReference>
<keyword evidence="1" id="KW-0560">Oxidoreductase</keyword>
<dbReference type="EMBL" id="BSXU01008504">
    <property type="protein sequence ID" value="GME66680.1"/>
    <property type="molecule type" value="Genomic_DNA"/>
</dbReference>
<dbReference type="SUPFAM" id="SSF51735">
    <property type="entry name" value="NAD(P)-binding Rossmann-fold domains"/>
    <property type="match status" value="1"/>
</dbReference>
<dbReference type="Gene3D" id="3.40.50.720">
    <property type="entry name" value="NAD(P)-binding Rossmann-like Domain"/>
    <property type="match status" value="1"/>
</dbReference>
<dbReference type="InterPro" id="IPR050425">
    <property type="entry name" value="NAD(P)_dehydrat-like"/>
</dbReference>
<evidence type="ECO:0000256" key="2">
    <source>
        <dbReference type="ARBA" id="ARBA00023445"/>
    </source>
</evidence>
<dbReference type="OrthoDB" id="2735536at2759"/>
<gene>
    <name evidence="4" type="ORF">Amon01_000883200</name>
</gene>
<dbReference type="PANTHER" id="PTHR10366:SF564">
    <property type="entry name" value="STEROL-4-ALPHA-CARBOXYLATE 3-DEHYDROGENASE, DECARBOXYLATING"/>
    <property type="match status" value="1"/>
</dbReference>
<protein>
    <submittedName>
        <fullName evidence="4">Unnamed protein product</fullName>
    </submittedName>
</protein>
<organism evidence="4 5">
    <name type="scientific">Ambrosiozyma monospora</name>
    <name type="common">Yeast</name>
    <name type="synonym">Endomycopsis monosporus</name>
    <dbReference type="NCBI Taxonomy" id="43982"/>
    <lineage>
        <taxon>Eukaryota</taxon>
        <taxon>Fungi</taxon>
        <taxon>Dikarya</taxon>
        <taxon>Ascomycota</taxon>
        <taxon>Saccharomycotina</taxon>
        <taxon>Pichiomycetes</taxon>
        <taxon>Pichiales</taxon>
        <taxon>Pichiaceae</taxon>
        <taxon>Ambrosiozyma</taxon>
    </lineage>
</organism>
<evidence type="ECO:0000259" key="3">
    <source>
        <dbReference type="Pfam" id="PF01370"/>
    </source>
</evidence>
<evidence type="ECO:0000313" key="5">
    <source>
        <dbReference type="Proteomes" id="UP001165063"/>
    </source>
</evidence>
<sequence>MSTADSADTVLVTGATGFIALHVVDQLLAKGYSVIGTARSESKYKPLLDEFTKEYPDGKLSYEIVTDIAVDDAFDEVLKKHPEIKYVLHTASPFSFGLNQDFKTAYLDPAVNGTVNILKAINLYGPQITNVVITSSFAAVKQSGNEFLTTVHTSEHWNPIKWEDVKEEHVAYAASKTYAEKAARKFVADNKVNFKLATVNPPFVWGPQLFESSVKETLNTSNEGITSVLRLDKTLTTPLKQPLGLAVDVRDVAAFHILPLEVEQLAEQRQFIVAGASGKVHS</sequence>
<dbReference type="PANTHER" id="PTHR10366">
    <property type="entry name" value="NAD DEPENDENT EPIMERASE/DEHYDRATASE"/>
    <property type="match status" value="1"/>
</dbReference>
<proteinExistence type="inferred from homology"/>
<comment type="caution">
    <text evidence="4">The sequence shown here is derived from an EMBL/GenBank/DDBJ whole genome shotgun (WGS) entry which is preliminary data.</text>
</comment>
<reference evidence="4" key="1">
    <citation type="submission" date="2023-04" db="EMBL/GenBank/DDBJ databases">
        <title>Ambrosiozyma monospora NBRC 1965.</title>
        <authorList>
            <person name="Ichikawa N."/>
            <person name="Sato H."/>
            <person name="Tonouchi N."/>
        </authorList>
    </citation>
    <scope>NUCLEOTIDE SEQUENCE</scope>
    <source>
        <strain evidence="4">NBRC 1965</strain>
    </source>
</reference>
<evidence type="ECO:0000313" key="4">
    <source>
        <dbReference type="EMBL" id="GME66680.1"/>
    </source>
</evidence>
<dbReference type="InterPro" id="IPR036291">
    <property type="entry name" value="NAD(P)-bd_dom_sf"/>
</dbReference>
<dbReference type="GO" id="GO:0016616">
    <property type="term" value="F:oxidoreductase activity, acting on the CH-OH group of donors, NAD or NADP as acceptor"/>
    <property type="evidence" value="ECO:0007669"/>
    <property type="project" value="TreeGrafter"/>
</dbReference>
<dbReference type="Proteomes" id="UP001165063">
    <property type="component" value="Unassembled WGS sequence"/>
</dbReference>
<feature type="domain" description="NAD-dependent epimerase/dehydratase" evidence="3">
    <location>
        <begin position="10"/>
        <end position="261"/>
    </location>
</feature>